<sequence length="522" mass="55668">METSDKASARTVRNSTNGKSAYLNGAESRVARLRAGLHYTPYPARKDSVGRPSARRSQVEEDGSNNEPTVETMGSNQVQEQLWPSSVAPENANGLLLGNRESKDGSTLDDGYRSLSGNPWTENVPPNAGEGTQRVLTAENDGRLPGSLDVHGKESSPPTSSPPMPQLSLVPPVPPVPNSPRAPPVPPVPKPPRVPPVPPVPKPPPIPRPTSLPQGRREIETVFDIDVDDREGERAVRSTSLPPRNPPPYSYGSGLLDSTARRSSAPLPHRAGNDIAWWEKFRKDLRGSISSSSCYSNYSNSTNQEPEPDSSRNPLVVVPDPTPETSQGNDQPGPGNGVEKTEHGDEHKRSEITARDQGTIRAYEHDHGGTYHGDICRPVTNPKPPPTVAHLPRGMTKTKPETKPPKEGCADKLDPAPTDEPCDRNEVFSLVQEILDEVELAQMALMGGPAPGGQGAGANPLPAPSVPPLAQQGNGDDDDGGDDDEGDDVDGEDDAEPGADPDPASVPVPTVETPQKKYNVSP</sequence>
<proteinExistence type="predicted"/>
<feature type="region of interest" description="Disordered" evidence="1">
    <location>
        <begin position="37"/>
        <end position="276"/>
    </location>
</feature>
<feature type="compositionally biased region" description="Acidic residues" evidence="1">
    <location>
        <begin position="221"/>
        <end position="230"/>
    </location>
</feature>
<name>A0A7C8IIG0_9PLEO</name>
<dbReference type="AlphaFoldDB" id="A0A7C8IIG0"/>
<gene>
    <name evidence="2" type="ORF">BDV95DRAFT_613996</name>
</gene>
<dbReference type="EMBL" id="JAADJZ010000001">
    <property type="protein sequence ID" value="KAF2878426.1"/>
    <property type="molecule type" value="Genomic_DNA"/>
</dbReference>
<feature type="compositionally biased region" description="Pro residues" evidence="1">
    <location>
        <begin position="159"/>
        <end position="210"/>
    </location>
</feature>
<feature type="compositionally biased region" description="Basic and acidic residues" evidence="1">
    <location>
        <begin position="398"/>
        <end position="414"/>
    </location>
</feature>
<evidence type="ECO:0000313" key="2">
    <source>
        <dbReference type="EMBL" id="KAF2878426.1"/>
    </source>
</evidence>
<feature type="compositionally biased region" description="Basic and acidic residues" evidence="1">
    <location>
        <begin position="339"/>
        <end position="354"/>
    </location>
</feature>
<feature type="region of interest" description="Disordered" evidence="1">
    <location>
        <begin position="445"/>
        <end position="522"/>
    </location>
</feature>
<feature type="compositionally biased region" description="Polar residues" evidence="1">
    <location>
        <begin position="512"/>
        <end position="522"/>
    </location>
</feature>
<evidence type="ECO:0000256" key="1">
    <source>
        <dbReference type="SAM" id="MobiDB-lite"/>
    </source>
</evidence>
<feature type="compositionally biased region" description="Basic and acidic residues" evidence="1">
    <location>
        <begin position="100"/>
        <end position="112"/>
    </location>
</feature>
<feature type="compositionally biased region" description="Polar residues" evidence="1">
    <location>
        <begin position="65"/>
        <end position="84"/>
    </location>
</feature>
<feature type="compositionally biased region" description="Low complexity" evidence="1">
    <location>
        <begin position="289"/>
        <end position="301"/>
    </location>
</feature>
<accession>A0A7C8IIG0</accession>
<reference evidence="2 3" key="1">
    <citation type="submission" date="2020-01" db="EMBL/GenBank/DDBJ databases">
        <authorList>
            <consortium name="DOE Joint Genome Institute"/>
            <person name="Haridas S."/>
            <person name="Albert R."/>
            <person name="Binder M."/>
            <person name="Bloem J."/>
            <person name="Labutti K."/>
            <person name="Salamov A."/>
            <person name="Andreopoulos B."/>
            <person name="Baker S.E."/>
            <person name="Barry K."/>
            <person name="Bills G."/>
            <person name="Bluhm B.H."/>
            <person name="Cannon C."/>
            <person name="Castanera R."/>
            <person name="Culley D.E."/>
            <person name="Daum C."/>
            <person name="Ezra D."/>
            <person name="Gonzalez J.B."/>
            <person name="Henrissat B."/>
            <person name="Kuo A."/>
            <person name="Liang C."/>
            <person name="Lipzen A."/>
            <person name="Lutzoni F."/>
            <person name="Magnuson J."/>
            <person name="Mondo S."/>
            <person name="Nolan M."/>
            <person name="Ohm R."/>
            <person name="Pangilinan J."/>
            <person name="Park H.-J.H."/>
            <person name="Ramirez L."/>
            <person name="Alfaro M."/>
            <person name="Sun H."/>
            <person name="Tritt A."/>
            <person name="Yoshinaga Y."/>
            <person name="Zwiers L.-H.L."/>
            <person name="Turgeon B.G."/>
            <person name="Goodwin S.B."/>
            <person name="Spatafora J.W."/>
            <person name="Crous P.W."/>
            <person name="Grigoriev I.V."/>
        </authorList>
    </citation>
    <scope>NUCLEOTIDE SEQUENCE [LARGE SCALE GENOMIC DNA]</scope>
    <source>
        <strain evidence="2 3">CBS 611.86</strain>
    </source>
</reference>
<keyword evidence="3" id="KW-1185">Reference proteome</keyword>
<feature type="compositionally biased region" description="Acidic residues" evidence="1">
    <location>
        <begin position="475"/>
        <end position="499"/>
    </location>
</feature>
<organism evidence="2 3">
    <name type="scientific">Massariosphaeria phaeospora</name>
    <dbReference type="NCBI Taxonomy" id="100035"/>
    <lineage>
        <taxon>Eukaryota</taxon>
        <taxon>Fungi</taxon>
        <taxon>Dikarya</taxon>
        <taxon>Ascomycota</taxon>
        <taxon>Pezizomycotina</taxon>
        <taxon>Dothideomycetes</taxon>
        <taxon>Pleosporomycetidae</taxon>
        <taxon>Pleosporales</taxon>
        <taxon>Pleosporales incertae sedis</taxon>
        <taxon>Massariosphaeria</taxon>
    </lineage>
</organism>
<feature type="region of interest" description="Disordered" evidence="1">
    <location>
        <begin position="289"/>
        <end position="423"/>
    </location>
</feature>
<comment type="caution">
    <text evidence="2">The sequence shown here is derived from an EMBL/GenBank/DDBJ whole genome shotgun (WGS) entry which is preliminary data.</text>
</comment>
<evidence type="ECO:0000313" key="3">
    <source>
        <dbReference type="Proteomes" id="UP000481861"/>
    </source>
</evidence>
<feature type="region of interest" description="Disordered" evidence="1">
    <location>
        <begin position="1"/>
        <end position="25"/>
    </location>
</feature>
<protein>
    <submittedName>
        <fullName evidence="2">Uncharacterized protein</fullName>
    </submittedName>
</protein>
<dbReference type="Proteomes" id="UP000481861">
    <property type="component" value="Unassembled WGS sequence"/>
</dbReference>